<keyword evidence="3" id="KW-1185">Reference proteome</keyword>
<evidence type="ECO:0000313" key="2">
    <source>
        <dbReference type="EMBL" id="MBF9232208.1"/>
    </source>
</evidence>
<feature type="region of interest" description="Disordered" evidence="1">
    <location>
        <begin position="32"/>
        <end position="51"/>
    </location>
</feature>
<dbReference type="EMBL" id="JADQDO010000001">
    <property type="protein sequence ID" value="MBF9232208.1"/>
    <property type="molecule type" value="Genomic_DNA"/>
</dbReference>
<sequence>MGLSLGDGHAARIAQVLERSMPARSVVAASSQRSLTRYGLAPPSNPVHLGP</sequence>
<dbReference type="Proteomes" id="UP000599312">
    <property type="component" value="Unassembled WGS sequence"/>
</dbReference>
<reference evidence="2" key="1">
    <citation type="submission" date="2020-11" db="EMBL/GenBank/DDBJ databases">
        <authorList>
            <person name="Kim M.K."/>
        </authorList>
    </citation>
    <scope>NUCLEOTIDE SEQUENCE</scope>
    <source>
        <strain evidence="2">BT350</strain>
    </source>
</reference>
<name>A0A931FPA0_9HYPH</name>
<proteinExistence type="predicted"/>
<comment type="caution">
    <text evidence="2">The sequence shown here is derived from an EMBL/GenBank/DDBJ whole genome shotgun (WGS) entry which is preliminary data.</text>
</comment>
<evidence type="ECO:0000313" key="3">
    <source>
        <dbReference type="Proteomes" id="UP000599312"/>
    </source>
</evidence>
<dbReference type="RefSeq" id="WP_196270175.1">
    <property type="nucleotide sequence ID" value="NZ_JADQDO010000001.1"/>
</dbReference>
<dbReference type="AlphaFoldDB" id="A0A931FPA0"/>
<accession>A0A931FPA0</accession>
<evidence type="ECO:0000256" key="1">
    <source>
        <dbReference type="SAM" id="MobiDB-lite"/>
    </source>
</evidence>
<protein>
    <submittedName>
        <fullName evidence="2">Uncharacterized protein</fullName>
    </submittedName>
</protein>
<organism evidence="2 3">
    <name type="scientific">Microvirga alba</name>
    <dbReference type="NCBI Taxonomy" id="2791025"/>
    <lineage>
        <taxon>Bacteria</taxon>
        <taxon>Pseudomonadati</taxon>
        <taxon>Pseudomonadota</taxon>
        <taxon>Alphaproteobacteria</taxon>
        <taxon>Hyphomicrobiales</taxon>
        <taxon>Methylobacteriaceae</taxon>
        <taxon>Microvirga</taxon>
    </lineage>
</organism>
<gene>
    <name evidence="2" type="ORF">I2H38_02325</name>
</gene>